<dbReference type="GO" id="GO:0005576">
    <property type="term" value="C:extracellular region"/>
    <property type="evidence" value="ECO:0007669"/>
    <property type="project" value="UniProtKB-SubCell"/>
</dbReference>
<evidence type="ECO:0000313" key="9">
    <source>
        <dbReference type="EMBL" id="QDK59904.1"/>
    </source>
</evidence>
<dbReference type="CDD" id="cd04366">
    <property type="entry name" value="IlGF_insulin_bombyxin_like"/>
    <property type="match status" value="1"/>
</dbReference>
<dbReference type="InterPro" id="IPR016179">
    <property type="entry name" value="Insulin-like"/>
</dbReference>
<dbReference type="GO" id="GO:0005179">
    <property type="term" value="F:hormone activity"/>
    <property type="evidence" value="ECO:0007669"/>
    <property type="project" value="InterPro"/>
</dbReference>
<dbReference type="PANTHER" id="PTHR13647:SF4">
    <property type="entry name" value="INSULIN-LIKE PEPTIDE 1-RELATED"/>
    <property type="match status" value="1"/>
</dbReference>
<keyword evidence="5" id="KW-1015">Disulfide bond</keyword>
<protein>
    <submittedName>
        <fullName evidence="9">Insulin-like peptide 7</fullName>
    </submittedName>
</protein>
<dbReference type="Pfam" id="PF00049">
    <property type="entry name" value="Insulin"/>
    <property type="match status" value="1"/>
</dbReference>
<dbReference type="AlphaFoldDB" id="A0A514YLN1"/>
<dbReference type="EMBL" id="MK773836">
    <property type="protein sequence ID" value="QDK59904.1"/>
    <property type="molecule type" value="mRNA"/>
</dbReference>
<comment type="subunit">
    <text evidence="2">Heterodimer of a B chain and an A chain linked by two disulfide bonds.</text>
</comment>
<comment type="subcellular location">
    <subcellularLocation>
        <location evidence="6">Secreted</location>
    </subcellularLocation>
</comment>
<evidence type="ECO:0000256" key="6">
    <source>
        <dbReference type="RuleBase" id="RU000406"/>
    </source>
</evidence>
<keyword evidence="6" id="KW-0964">Secreted</keyword>
<evidence type="ECO:0000256" key="5">
    <source>
        <dbReference type="ARBA" id="ARBA00023157"/>
    </source>
</evidence>
<dbReference type="InterPro" id="IPR022353">
    <property type="entry name" value="Insulin_CS"/>
</dbReference>
<evidence type="ECO:0000256" key="4">
    <source>
        <dbReference type="ARBA" id="ARBA00022729"/>
    </source>
</evidence>
<evidence type="ECO:0000256" key="7">
    <source>
        <dbReference type="SAM" id="SignalP"/>
    </source>
</evidence>
<proteinExistence type="evidence at transcript level"/>
<evidence type="ECO:0000256" key="2">
    <source>
        <dbReference type="ARBA" id="ARBA00011207"/>
    </source>
</evidence>
<accession>A0A514YLN1</accession>
<dbReference type="PANTHER" id="PTHR13647">
    <property type="entry name" value="INSULIN-LIKE PEPTIDE 2-RELATED"/>
    <property type="match status" value="1"/>
</dbReference>
<dbReference type="SUPFAM" id="SSF56994">
    <property type="entry name" value="Insulin-like"/>
    <property type="match status" value="1"/>
</dbReference>
<feature type="domain" description="Insulin-like" evidence="8">
    <location>
        <begin position="22"/>
        <end position="102"/>
    </location>
</feature>
<keyword evidence="4 7" id="KW-0732">Signal</keyword>
<dbReference type="InterPro" id="IPR022352">
    <property type="entry name" value="Ins/IGF/rlx"/>
</dbReference>
<evidence type="ECO:0000256" key="3">
    <source>
        <dbReference type="ARBA" id="ARBA00022685"/>
    </source>
</evidence>
<evidence type="ECO:0000259" key="8">
    <source>
        <dbReference type="SMART" id="SM00078"/>
    </source>
</evidence>
<dbReference type="PROSITE" id="PS00262">
    <property type="entry name" value="INSULIN"/>
    <property type="match status" value="1"/>
</dbReference>
<name>A0A514YLN1_CYDPO</name>
<dbReference type="SMART" id="SM00078">
    <property type="entry name" value="IlGF"/>
    <property type="match status" value="1"/>
</dbReference>
<evidence type="ECO:0000256" key="1">
    <source>
        <dbReference type="ARBA" id="ARBA00009034"/>
    </source>
</evidence>
<keyword evidence="3" id="KW-0165">Cleavage on pair of basic residues</keyword>
<sequence length="102" mass="11524">MKIQVAILLVIVSIVAAEDSAQIYCGRQLSRTLAGLCYEKYYSQEKRSPHHDFYDYGSQYISPWLADSTAQRLNGVRGKKSVGIVTECCDKPCTVEEMMTYC</sequence>
<feature type="chain" id="PRO_5021747583" evidence="7">
    <location>
        <begin position="18"/>
        <end position="102"/>
    </location>
</feature>
<organism evidence="9">
    <name type="scientific">Cydia pomonella</name>
    <name type="common">Codling moth</name>
    <dbReference type="NCBI Taxonomy" id="82600"/>
    <lineage>
        <taxon>Eukaryota</taxon>
        <taxon>Metazoa</taxon>
        <taxon>Ecdysozoa</taxon>
        <taxon>Arthropoda</taxon>
        <taxon>Hexapoda</taxon>
        <taxon>Insecta</taxon>
        <taxon>Pterygota</taxon>
        <taxon>Neoptera</taxon>
        <taxon>Endopterygota</taxon>
        <taxon>Lepidoptera</taxon>
        <taxon>Glossata</taxon>
        <taxon>Ditrysia</taxon>
        <taxon>Tortricoidea</taxon>
        <taxon>Tortricidae</taxon>
        <taxon>Olethreutinae</taxon>
        <taxon>Grapholitini</taxon>
        <taxon>Cydia</taxon>
    </lineage>
</organism>
<dbReference type="GeneID" id="133520183"/>
<dbReference type="PRINTS" id="PR00276">
    <property type="entry name" value="INSULINFAMLY"/>
</dbReference>
<feature type="signal peptide" evidence="7">
    <location>
        <begin position="1"/>
        <end position="17"/>
    </location>
</feature>
<dbReference type="RefSeq" id="XP_061710537.1">
    <property type="nucleotide sequence ID" value="XM_061854553.1"/>
</dbReference>
<dbReference type="Gene3D" id="1.10.100.10">
    <property type="entry name" value="Insulin-like"/>
    <property type="match status" value="1"/>
</dbReference>
<reference evidence="9" key="1">
    <citation type="journal article" date="2019" name="Arch. Insect Biochem. Physiol.">
        <title>Neuropeptides and peptide hormones identified in codling moth, Cydia pomonella (Lepidoptera: Tortricidae).</title>
        <authorList>
            <person name="Garczynski S.F."/>
            <person name="Hendrickson C.A."/>
            <person name="Harper A."/>
            <person name="Unruh T.R."/>
            <person name="Dhingra A."/>
            <person name="Ahn S.J."/>
            <person name="Choi M.Y."/>
        </authorList>
    </citation>
    <scope>NUCLEOTIDE SEQUENCE</scope>
</reference>
<dbReference type="InterPro" id="IPR036438">
    <property type="entry name" value="Insulin-like_sf"/>
</dbReference>
<dbReference type="CTD" id="39151"/>
<comment type="similarity">
    <text evidence="1 6">Belongs to the insulin family.</text>
</comment>